<dbReference type="Proteomes" id="UP000234323">
    <property type="component" value="Unassembled WGS sequence"/>
</dbReference>
<accession>A0A2I1HL71</accession>
<keyword evidence="2" id="KW-1185">Reference proteome</keyword>
<reference evidence="1 2" key="1">
    <citation type="submission" date="2015-10" db="EMBL/GenBank/DDBJ databases">
        <title>Genome analyses suggest a sexual origin of heterokaryosis in a supposedly ancient asexual fungus.</title>
        <authorList>
            <person name="Ropars J."/>
            <person name="Sedzielewska K."/>
            <person name="Noel J."/>
            <person name="Charron P."/>
            <person name="Farinelli L."/>
            <person name="Marton T."/>
            <person name="Kruger M."/>
            <person name="Pelin A."/>
            <person name="Brachmann A."/>
            <person name="Corradi N."/>
        </authorList>
    </citation>
    <scope>NUCLEOTIDE SEQUENCE [LARGE SCALE GENOMIC DNA]</scope>
    <source>
        <strain evidence="1 2">A4</strain>
    </source>
</reference>
<protein>
    <submittedName>
        <fullName evidence="1">Uncharacterized protein</fullName>
    </submittedName>
</protein>
<dbReference type="VEuPathDB" id="FungiDB:RhiirFUN_005357"/>
<evidence type="ECO:0000313" key="2">
    <source>
        <dbReference type="Proteomes" id="UP000234323"/>
    </source>
</evidence>
<dbReference type="EMBL" id="LLXI01003636">
    <property type="protein sequence ID" value="PKY59580.1"/>
    <property type="molecule type" value="Genomic_DNA"/>
</dbReference>
<dbReference type="VEuPathDB" id="FungiDB:FUN_003630"/>
<dbReference type="VEuPathDB" id="FungiDB:RhiirA1_471151"/>
<name>A0A2I1HL71_9GLOM</name>
<sequence>MSENMMSKEVMEVITKEEKTMKLFKKPENEFFKVTELRKWSFANFLSYRLVQTSLVFTNNERYESSYYSSFIDFYKNIDTELANILKADFKDHKESSFTKGWWQGVKIDDQKSLINFSKGLNFGSHQVFVKDKNSENLSSNQYKRIKWILKSGRDVFTVFKDFLLSKKTYTIWIEICKEDTPSHLSDEYIVFDDKISSHIIKLFKWMDDSQSDILTLPLPLSLEVNSLTIEANIYSFILQSMEKNFWRHNKDFLKEISEAQFTSSALYEILNHILYCLNRKLKVQL</sequence>
<gene>
    <name evidence="1" type="ORF">RhiirA4_482432</name>
</gene>
<evidence type="ECO:0000313" key="1">
    <source>
        <dbReference type="EMBL" id="PKY59580.1"/>
    </source>
</evidence>
<dbReference type="AlphaFoldDB" id="A0A2I1HL71"/>
<comment type="caution">
    <text evidence="1">The sequence shown here is derived from an EMBL/GenBank/DDBJ whole genome shotgun (WGS) entry which is preliminary data.</text>
</comment>
<organism evidence="1 2">
    <name type="scientific">Rhizophagus irregularis</name>
    <dbReference type="NCBI Taxonomy" id="588596"/>
    <lineage>
        <taxon>Eukaryota</taxon>
        <taxon>Fungi</taxon>
        <taxon>Fungi incertae sedis</taxon>
        <taxon>Mucoromycota</taxon>
        <taxon>Glomeromycotina</taxon>
        <taxon>Glomeromycetes</taxon>
        <taxon>Glomerales</taxon>
        <taxon>Glomeraceae</taxon>
        <taxon>Rhizophagus</taxon>
    </lineage>
</organism>
<proteinExistence type="predicted"/>